<comment type="similarity">
    <text evidence="4 14">Belongs to the cytochrome P450 family.</text>
</comment>
<dbReference type="CDD" id="cd11056">
    <property type="entry name" value="CYP6-like"/>
    <property type="match status" value="1"/>
</dbReference>
<dbReference type="OrthoDB" id="2789670at2759"/>
<keyword evidence="10 13" id="KW-0408">Iron</keyword>
<evidence type="ECO:0000256" key="11">
    <source>
        <dbReference type="ARBA" id="ARBA00023033"/>
    </source>
</evidence>
<evidence type="ECO:0000256" key="10">
    <source>
        <dbReference type="ARBA" id="ARBA00023004"/>
    </source>
</evidence>
<dbReference type="PANTHER" id="PTHR24292">
    <property type="entry name" value="CYTOCHROME P450"/>
    <property type="match status" value="1"/>
</dbReference>
<evidence type="ECO:0000256" key="8">
    <source>
        <dbReference type="ARBA" id="ARBA00022848"/>
    </source>
</evidence>
<dbReference type="GO" id="GO:0004497">
    <property type="term" value="F:monooxygenase activity"/>
    <property type="evidence" value="ECO:0007669"/>
    <property type="project" value="UniProtKB-KW"/>
</dbReference>
<protein>
    <submittedName>
        <fullName evidence="16">CYP6JU1</fullName>
    </submittedName>
</protein>
<keyword evidence="7" id="KW-0256">Endoplasmic reticulum</keyword>
<evidence type="ECO:0000256" key="4">
    <source>
        <dbReference type="ARBA" id="ARBA00010617"/>
    </source>
</evidence>
<dbReference type="GO" id="GO:0005789">
    <property type="term" value="C:endoplasmic reticulum membrane"/>
    <property type="evidence" value="ECO:0007669"/>
    <property type="project" value="UniProtKB-SubCell"/>
</dbReference>
<evidence type="ECO:0000256" key="3">
    <source>
        <dbReference type="ARBA" id="ARBA00004406"/>
    </source>
</evidence>
<keyword evidence="12 15" id="KW-0472">Membrane</keyword>
<keyword evidence="17" id="KW-1185">Reference proteome</keyword>
<dbReference type="GO" id="GO:0005506">
    <property type="term" value="F:iron ion binding"/>
    <property type="evidence" value="ECO:0007669"/>
    <property type="project" value="InterPro"/>
</dbReference>
<keyword evidence="15" id="KW-0812">Transmembrane</keyword>
<dbReference type="PROSITE" id="PS00086">
    <property type="entry name" value="CYTOCHROME_P450"/>
    <property type="match status" value="1"/>
</dbReference>
<evidence type="ECO:0000256" key="9">
    <source>
        <dbReference type="ARBA" id="ARBA00023002"/>
    </source>
</evidence>
<feature type="transmembrane region" description="Helical" evidence="15">
    <location>
        <begin position="6"/>
        <end position="27"/>
    </location>
</feature>
<evidence type="ECO:0000313" key="17">
    <source>
        <dbReference type="Proteomes" id="UP000786811"/>
    </source>
</evidence>
<evidence type="ECO:0000313" key="16">
    <source>
        <dbReference type="EMBL" id="CAG5103409.1"/>
    </source>
</evidence>
<keyword evidence="6 13" id="KW-0479">Metal-binding</keyword>
<dbReference type="SUPFAM" id="SSF48264">
    <property type="entry name" value="Cytochrome P450"/>
    <property type="match status" value="1"/>
</dbReference>
<keyword evidence="9 14" id="KW-0560">Oxidoreductase</keyword>
<dbReference type="FunFam" id="1.10.630.10:FF:000042">
    <property type="entry name" value="Cytochrome P450"/>
    <property type="match status" value="1"/>
</dbReference>
<reference evidence="16" key="1">
    <citation type="submission" date="2021-04" db="EMBL/GenBank/DDBJ databases">
        <authorList>
            <person name="Chebbi M.A.C M."/>
        </authorList>
    </citation>
    <scope>NUCLEOTIDE SEQUENCE</scope>
</reference>
<evidence type="ECO:0000256" key="14">
    <source>
        <dbReference type="RuleBase" id="RU000461"/>
    </source>
</evidence>
<keyword evidence="8" id="KW-0492">Microsome</keyword>
<dbReference type="InterPro" id="IPR002401">
    <property type="entry name" value="Cyt_P450_E_grp-I"/>
</dbReference>
<evidence type="ECO:0000256" key="15">
    <source>
        <dbReference type="SAM" id="Phobius"/>
    </source>
</evidence>
<dbReference type="PRINTS" id="PR00385">
    <property type="entry name" value="P450"/>
</dbReference>
<dbReference type="InterPro" id="IPR050476">
    <property type="entry name" value="Insect_CytP450_Detox"/>
</dbReference>
<name>A0A8J2MXG1_COTCN</name>
<comment type="cofactor">
    <cofactor evidence="1 13">
        <name>heme</name>
        <dbReference type="ChEBI" id="CHEBI:30413"/>
    </cofactor>
</comment>
<evidence type="ECO:0000256" key="2">
    <source>
        <dbReference type="ARBA" id="ARBA00004174"/>
    </source>
</evidence>
<dbReference type="PANTHER" id="PTHR24292:SF54">
    <property type="entry name" value="CYP9F3-RELATED"/>
    <property type="match status" value="1"/>
</dbReference>
<dbReference type="InterPro" id="IPR001128">
    <property type="entry name" value="Cyt_P450"/>
</dbReference>
<dbReference type="Proteomes" id="UP000786811">
    <property type="component" value="Unassembled WGS sequence"/>
</dbReference>
<evidence type="ECO:0000256" key="1">
    <source>
        <dbReference type="ARBA" id="ARBA00001971"/>
    </source>
</evidence>
<keyword evidence="5 13" id="KW-0349">Heme</keyword>
<sequence>MDLITIILSIMFSLLLLYYYITNYNYWKLRKINGPKPLPFIGTIKDVLLGRLSIGNYSKKIYDQYPDERVVGVYAGMKKVLLLRDLELIKDVMMKDFSSFVDRGIGYHDKHEPLSANVGFVDEDRWRLLRRKLTPMFSPIKLKKMINLLVECADRLNENLMAVMGEDVEVRAVMQRFAIDVIGICGFGLKTDALMDEDNIFYKMGRRIFSMNLKNLIRLRMKSYAPLIYKFIGSYLTDWEMQKFFIDITRQSIEHRRKYNINRNDFIDLLMALKEKSQEDDDIILTDTDLAAQLFIFFIAGFETSGSTISNCIFELALNHTVQNKLREEINDELMRSGGEITYDGINNLKYLDKVMCETLRKYPPVNFTLRRSTQSYKFADINLTIPKGTTIWIPIFGIHYDSKYYKNPQVFDPERFNDEELNNRPQMSYLPFGLGPRNCIGLRFAKMEVKIALVKLLQTFKFDMCNKTDVNYTINEKLFLLAPLNGIHVKVSKIEQNKN</sequence>
<proteinExistence type="inferred from homology"/>
<keyword evidence="15" id="KW-1133">Transmembrane helix</keyword>
<dbReference type="EMBL" id="CAJNRD030001123">
    <property type="protein sequence ID" value="CAG5103409.1"/>
    <property type="molecule type" value="Genomic_DNA"/>
</dbReference>
<evidence type="ECO:0000256" key="6">
    <source>
        <dbReference type="ARBA" id="ARBA00022723"/>
    </source>
</evidence>
<dbReference type="InterPro" id="IPR017972">
    <property type="entry name" value="Cyt_P450_CS"/>
</dbReference>
<evidence type="ECO:0000256" key="13">
    <source>
        <dbReference type="PIRSR" id="PIRSR602401-1"/>
    </source>
</evidence>
<dbReference type="GO" id="GO:0016705">
    <property type="term" value="F:oxidoreductase activity, acting on paired donors, with incorporation or reduction of molecular oxygen"/>
    <property type="evidence" value="ECO:0007669"/>
    <property type="project" value="InterPro"/>
</dbReference>
<dbReference type="Gene3D" id="1.10.630.10">
    <property type="entry name" value="Cytochrome P450"/>
    <property type="match status" value="1"/>
</dbReference>
<gene>
    <name evidence="16" type="ORF">HICCMSTLAB_LOCUS11495</name>
</gene>
<feature type="binding site" description="axial binding residue" evidence="13">
    <location>
        <position position="440"/>
    </location>
    <ligand>
        <name>heme</name>
        <dbReference type="ChEBI" id="CHEBI:30413"/>
    </ligand>
    <ligandPart>
        <name>Fe</name>
        <dbReference type="ChEBI" id="CHEBI:18248"/>
    </ligandPart>
</feature>
<accession>A0A8J2MXG1</accession>
<evidence type="ECO:0000256" key="12">
    <source>
        <dbReference type="ARBA" id="ARBA00023136"/>
    </source>
</evidence>
<dbReference type="PRINTS" id="PR00463">
    <property type="entry name" value="EP450I"/>
</dbReference>
<dbReference type="Pfam" id="PF00067">
    <property type="entry name" value="p450"/>
    <property type="match status" value="1"/>
</dbReference>
<organism evidence="16 17">
    <name type="scientific">Cotesia congregata</name>
    <name type="common">Parasitoid wasp</name>
    <name type="synonym">Apanteles congregatus</name>
    <dbReference type="NCBI Taxonomy" id="51543"/>
    <lineage>
        <taxon>Eukaryota</taxon>
        <taxon>Metazoa</taxon>
        <taxon>Ecdysozoa</taxon>
        <taxon>Arthropoda</taxon>
        <taxon>Hexapoda</taxon>
        <taxon>Insecta</taxon>
        <taxon>Pterygota</taxon>
        <taxon>Neoptera</taxon>
        <taxon>Endopterygota</taxon>
        <taxon>Hymenoptera</taxon>
        <taxon>Apocrita</taxon>
        <taxon>Ichneumonoidea</taxon>
        <taxon>Braconidae</taxon>
        <taxon>Microgastrinae</taxon>
        <taxon>Cotesia</taxon>
    </lineage>
</organism>
<keyword evidence="11 14" id="KW-0503">Monooxygenase</keyword>
<evidence type="ECO:0000256" key="5">
    <source>
        <dbReference type="ARBA" id="ARBA00022617"/>
    </source>
</evidence>
<comment type="caution">
    <text evidence="16">The sequence shown here is derived from an EMBL/GenBank/DDBJ whole genome shotgun (WGS) entry which is preliminary data.</text>
</comment>
<dbReference type="GO" id="GO:0020037">
    <property type="term" value="F:heme binding"/>
    <property type="evidence" value="ECO:0007669"/>
    <property type="project" value="InterPro"/>
</dbReference>
<dbReference type="InterPro" id="IPR036396">
    <property type="entry name" value="Cyt_P450_sf"/>
</dbReference>
<comment type="subcellular location">
    <subcellularLocation>
        <location evidence="3">Endoplasmic reticulum membrane</location>
        <topology evidence="3">Peripheral membrane protein</topology>
    </subcellularLocation>
    <subcellularLocation>
        <location evidence="2">Microsome membrane</location>
        <topology evidence="2">Peripheral membrane protein</topology>
    </subcellularLocation>
</comment>
<evidence type="ECO:0000256" key="7">
    <source>
        <dbReference type="ARBA" id="ARBA00022824"/>
    </source>
</evidence>
<dbReference type="AlphaFoldDB" id="A0A8J2MXG1"/>